<feature type="transmembrane region" description="Helical" evidence="6">
    <location>
        <begin position="245"/>
        <end position="266"/>
    </location>
</feature>
<dbReference type="GO" id="GO:0005886">
    <property type="term" value="C:plasma membrane"/>
    <property type="evidence" value="ECO:0007669"/>
    <property type="project" value="UniProtKB-SubCell"/>
</dbReference>
<dbReference type="PANTHER" id="PTHR30250">
    <property type="entry name" value="PST FAMILY PREDICTED COLANIC ACID TRANSPORTER"/>
    <property type="match status" value="1"/>
</dbReference>
<feature type="transmembrane region" description="Helical" evidence="6">
    <location>
        <begin position="372"/>
        <end position="391"/>
    </location>
</feature>
<dbReference type="Pfam" id="PF01943">
    <property type="entry name" value="Polysacc_synt"/>
    <property type="match status" value="1"/>
</dbReference>
<evidence type="ECO:0000256" key="1">
    <source>
        <dbReference type="ARBA" id="ARBA00004651"/>
    </source>
</evidence>
<feature type="transmembrane region" description="Helical" evidence="6">
    <location>
        <begin position="304"/>
        <end position="328"/>
    </location>
</feature>
<evidence type="ECO:0000313" key="7">
    <source>
        <dbReference type="EMBL" id="MPL77455.1"/>
    </source>
</evidence>
<reference evidence="7" key="1">
    <citation type="submission" date="2019-08" db="EMBL/GenBank/DDBJ databases">
        <authorList>
            <person name="Kucharzyk K."/>
            <person name="Murdoch R.W."/>
            <person name="Higgins S."/>
            <person name="Loffler F."/>
        </authorList>
    </citation>
    <scope>NUCLEOTIDE SEQUENCE</scope>
</reference>
<dbReference type="EMBL" id="VSSQ01000107">
    <property type="protein sequence ID" value="MPL77455.1"/>
    <property type="molecule type" value="Genomic_DNA"/>
</dbReference>
<proteinExistence type="predicted"/>
<evidence type="ECO:0000256" key="5">
    <source>
        <dbReference type="ARBA" id="ARBA00023136"/>
    </source>
</evidence>
<dbReference type="PANTHER" id="PTHR30250:SF11">
    <property type="entry name" value="O-ANTIGEN TRANSPORTER-RELATED"/>
    <property type="match status" value="1"/>
</dbReference>
<dbReference type="InterPro" id="IPR002797">
    <property type="entry name" value="Polysacc_synth"/>
</dbReference>
<feature type="transmembrane region" description="Helical" evidence="6">
    <location>
        <begin position="340"/>
        <end position="360"/>
    </location>
</feature>
<feature type="transmembrane region" description="Helical" evidence="6">
    <location>
        <begin position="188"/>
        <end position="211"/>
    </location>
</feature>
<organism evidence="7">
    <name type="scientific">bioreactor metagenome</name>
    <dbReference type="NCBI Taxonomy" id="1076179"/>
    <lineage>
        <taxon>unclassified sequences</taxon>
        <taxon>metagenomes</taxon>
        <taxon>ecological metagenomes</taxon>
    </lineage>
</organism>
<feature type="transmembrane region" description="Helical" evidence="6">
    <location>
        <begin position="132"/>
        <end position="150"/>
    </location>
</feature>
<feature type="transmembrane region" description="Helical" evidence="6">
    <location>
        <begin position="61"/>
        <end position="83"/>
    </location>
</feature>
<evidence type="ECO:0000256" key="4">
    <source>
        <dbReference type="ARBA" id="ARBA00022989"/>
    </source>
</evidence>
<evidence type="ECO:0000256" key="3">
    <source>
        <dbReference type="ARBA" id="ARBA00022692"/>
    </source>
</evidence>
<feature type="transmembrane region" description="Helical" evidence="6">
    <location>
        <begin position="104"/>
        <end position="126"/>
    </location>
</feature>
<feature type="transmembrane region" description="Helical" evidence="6">
    <location>
        <begin position="272"/>
        <end position="292"/>
    </location>
</feature>
<keyword evidence="5 6" id="KW-0472">Membrane</keyword>
<keyword evidence="4 6" id="KW-1133">Transmembrane helix</keyword>
<evidence type="ECO:0000256" key="6">
    <source>
        <dbReference type="SAM" id="Phobius"/>
    </source>
</evidence>
<gene>
    <name evidence="7" type="primary">rfbX_1</name>
    <name evidence="7" type="ORF">SDC9_23311</name>
</gene>
<keyword evidence="3 6" id="KW-0812">Transmembrane</keyword>
<comment type="caution">
    <text evidence="7">The sequence shown here is derived from an EMBL/GenBank/DDBJ whole genome shotgun (WGS) entry which is preliminary data.</text>
</comment>
<evidence type="ECO:0000256" key="2">
    <source>
        <dbReference type="ARBA" id="ARBA00022475"/>
    </source>
</evidence>
<sequence length="423" mass="48312">MLNKLKKVKDLTGRVRKSKDGKVLVENFAYLTLLQVAGYIFPLITLPYLARVIGVDSFGKIAFAAAIIGWFQTVADWGFNYTATRDVAKNREDKEKVSQIFSNVLWARCILTLFSFILLIILILLVPKFQEISLLLLITFLMIPGHILFPDWFFQAMEKMKYITILNLISKLLFTIAVFVFIKEKSDFILQPLFVSLGFVVSGIIAMYYILVRWEIKLQKPNIKEIRLTIKNSTDIFINNLMPNLYNSFSTFLLGMFGGAVSNGKLDAGSKFIGLGQQFITIISRTFFPYLSRKIDRHNLYAKINIYISLFLSGLLFFFAPLIIKLFFTPEFYDSIKVMQIMSISIFFLSLVNIYGTNYMIIQGYEKQLRNITILSSIIGFSLSFPLIYFFNYIGAALTVSITRGILGLSISIRAVKLKANVC</sequence>
<comment type="subcellular location">
    <subcellularLocation>
        <location evidence="1">Cell membrane</location>
        <topology evidence="1">Multi-pass membrane protein</topology>
    </subcellularLocation>
</comment>
<dbReference type="InterPro" id="IPR050833">
    <property type="entry name" value="Poly_Biosynth_Transport"/>
</dbReference>
<accession>A0A644UEQ2</accession>
<name>A0A644UEQ2_9ZZZZ</name>
<dbReference type="AlphaFoldDB" id="A0A644UEQ2"/>
<keyword evidence="2" id="KW-1003">Cell membrane</keyword>
<feature type="transmembrane region" description="Helical" evidence="6">
    <location>
        <begin position="162"/>
        <end position="182"/>
    </location>
</feature>
<feature type="transmembrane region" description="Helical" evidence="6">
    <location>
        <begin position="28"/>
        <end position="49"/>
    </location>
</feature>
<dbReference type="CDD" id="cd13128">
    <property type="entry name" value="MATE_Wzx_like"/>
    <property type="match status" value="1"/>
</dbReference>
<protein>
    <submittedName>
        <fullName evidence="7">Putative O-antigen transporter</fullName>
    </submittedName>
</protein>